<proteinExistence type="predicted"/>
<organism evidence="1 2">
    <name type="scientific">Xenopus laevis</name>
    <name type="common">African clawed frog</name>
    <dbReference type="NCBI Taxonomy" id="8355"/>
    <lineage>
        <taxon>Eukaryota</taxon>
        <taxon>Metazoa</taxon>
        <taxon>Chordata</taxon>
        <taxon>Craniata</taxon>
        <taxon>Vertebrata</taxon>
        <taxon>Euteleostomi</taxon>
        <taxon>Amphibia</taxon>
        <taxon>Batrachia</taxon>
        <taxon>Anura</taxon>
        <taxon>Pipoidea</taxon>
        <taxon>Pipidae</taxon>
        <taxon>Xenopodinae</taxon>
        <taxon>Xenopus</taxon>
        <taxon>Xenopus</taxon>
    </lineage>
</organism>
<evidence type="ECO:0000313" key="1">
    <source>
        <dbReference type="EMBL" id="OCT63467.1"/>
    </source>
</evidence>
<gene>
    <name evidence="1" type="ORF">XELAEV_18044564mg</name>
</gene>
<protein>
    <submittedName>
        <fullName evidence="1">Uncharacterized protein</fullName>
    </submittedName>
</protein>
<dbReference type="EMBL" id="CM004482">
    <property type="protein sequence ID" value="OCT63467.1"/>
    <property type="molecule type" value="Genomic_DNA"/>
</dbReference>
<evidence type="ECO:0000313" key="2">
    <source>
        <dbReference type="Proteomes" id="UP000694892"/>
    </source>
</evidence>
<dbReference type="Proteomes" id="UP000694892">
    <property type="component" value="Chromosome 9_10L"/>
</dbReference>
<dbReference type="AlphaFoldDB" id="A0A974H3E4"/>
<accession>A0A974H3E4</accession>
<reference evidence="2" key="1">
    <citation type="journal article" date="2016" name="Nature">
        <title>Genome evolution in the allotetraploid frog Xenopus laevis.</title>
        <authorList>
            <person name="Session A.M."/>
            <person name="Uno Y."/>
            <person name="Kwon T."/>
            <person name="Chapman J.A."/>
            <person name="Toyoda A."/>
            <person name="Takahashi S."/>
            <person name="Fukui A."/>
            <person name="Hikosaka A."/>
            <person name="Suzuki A."/>
            <person name="Kondo M."/>
            <person name="van Heeringen S.J."/>
            <person name="Quigley I."/>
            <person name="Heinz S."/>
            <person name="Ogino H."/>
            <person name="Ochi H."/>
            <person name="Hellsten U."/>
            <person name="Lyons J.B."/>
            <person name="Simakov O."/>
            <person name="Putnam N."/>
            <person name="Stites J."/>
            <person name="Kuroki Y."/>
            <person name="Tanaka T."/>
            <person name="Michiue T."/>
            <person name="Watanabe M."/>
            <person name="Bogdanovic O."/>
            <person name="Lister R."/>
            <person name="Georgiou G."/>
            <person name="Paranjpe S.S."/>
            <person name="van Kruijsbergen I."/>
            <person name="Shu S."/>
            <person name="Carlson J."/>
            <person name="Kinoshita T."/>
            <person name="Ohta Y."/>
            <person name="Mawaribuchi S."/>
            <person name="Jenkins J."/>
            <person name="Grimwood J."/>
            <person name="Schmutz J."/>
            <person name="Mitros T."/>
            <person name="Mozaffari S.V."/>
            <person name="Suzuki Y."/>
            <person name="Haramoto Y."/>
            <person name="Yamamoto T.S."/>
            <person name="Takagi C."/>
            <person name="Heald R."/>
            <person name="Miller K."/>
            <person name="Haudenschild C."/>
            <person name="Kitzman J."/>
            <person name="Nakayama T."/>
            <person name="Izutsu Y."/>
            <person name="Robert J."/>
            <person name="Fortriede J."/>
            <person name="Burns K."/>
            <person name="Lotay V."/>
            <person name="Karimi K."/>
            <person name="Yasuoka Y."/>
            <person name="Dichmann D.S."/>
            <person name="Flajnik M.F."/>
            <person name="Houston D.W."/>
            <person name="Shendure J."/>
            <person name="DuPasquier L."/>
            <person name="Vize P.D."/>
            <person name="Zorn A.M."/>
            <person name="Ito M."/>
            <person name="Marcotte E.M."/>
            <person name="Wallingford J.B."/>
            <person name="Ito Y."/>
            <person name="Asashima M."/>
            <person name="Ueno N."/>
            <person name="Matsuda Y."/>
            <person name="Veenstra G.J."/>
            <person name="Fujiyama A."/>
            <person name="Harland R.M."/>
            <person name="Taira M."/>
            <person name="Rokhsar D.S."/>
        </authorList>
    </citation>
    <scope>NUCLEOTIDE SEQUENCE [LARGE SCALE GENOMIC DNA]</scope>
    <source>
        <strain evidence="2">J</strain>
    </source>
</reference>
<name>A0A974H3E4_XENLA</name>
<sequence>MKQRYSKSGLSEGSMTEHKKVAGDLSCCGSANPTLQAFYYGLHYLGYLLLNDTSIINKSQAGNQDGRQ</sequence>